<gene>
    <name evidence="2" type="ORF">BURPS1710A_A0126</name>
</gene>
<protein>
    <recommendedName>
        <fullName evidence="3">Pyridoxamine 5'-phosphate oxidase family protein</fullName>
    </recommendedName>
</protein>
<accession>A0A0E1VQV8</accession>
<dbReference type="InterPro" id="IPR012349">
    <property type="entry name" value="Split_barrel_FMN-bd"/>
</dbReference>
<dbReference type="Gene3D" id="2.30.110.10">
    <property type="entry name" value="Electron Transport, Fmn-binding Protein, Chain A"/>
    <property type="match status" value="1"/>
</dbReference>
<dbReference type="Proteomes" id="UP000001812">
    <property type="component" value="Chromosome II"/>
</dbReference>
<reference evidence="2" key="1">
    <citation type="submission" date="2009-05" db="EMBL/GenBank/DDBJ databases">
        <authorList>
            <person name="Harkins D.M."/>
            <person name="DeShazer D."/>
            <person name="Woods D.E."/>
            <person name="Brinkac L.M."/>
            <person name="Brown K.A."/>
            <person name="Hung G.C."/>
            <person name="Tuanyok A."/>
            <person name="Zhang B."/>
            <person name="Nierman W.C."/>
        </authorList>
    </citation>
    <scope>NUCLEOTIDE SEQUENCE [LARGE SCALE GENOMIC DNA]</scope>
    <source>
        <strain evidence="2">1710a</strain>
    </source>
</reference>
<organism evidence="2">
    <name type="scientific">Burkholderia pseudomallei 1710a</name>
    <dbReference type="NCBI Taxonomy" id="320371"/>
    <lineage>
        <taxon>Bacteria</taxon>
        <taxon>Pseudomonadati</taxon>
        <taxon>Pseudomonadota</taxon>
        <taxon>Betaproteobacteria</taxon>
        <taxon>Burkholderiales</taxon>
        <taxon>Burkholderiaceae</taxon>
        <taxon>Burkholderia</taxon>
        <taxon>pseudomallei group</taxon>
    </lineage>
</organism>
<dbReference type="AlphaFoldDB" id="A0A0E1VQV8"/>
<dbReference type="HOGENOM" id="CLU_067890_0_1_4"/>
<name>A0A0E1VQV8_BURPE</name>
<feature type="region of interest" description="Disordered" evidence="1">
    <location>
        <begin position="17"/>
        <end position="39"/>
    </location>
</feature>
<sequence length="261" mass="28275">MVPQIFYRRALRNEHADAGAPPMTSTAADSAIPPGAPSARTRVRRAAYRGHYDRPTLEAILDDAYVCHVAFADDSGVHCIPTACWREGDHLYIHGSNGSRMLKLAAAGAQVCVTVTHLDGLVLARSAFNHSMNYRSAVIYGEFEVVPDARKAAVLDTFVERIAPGRSRDARPGDASELAATTVLRIALDEVATKVRTGGPKDDEADLGLPVWAGVLPMREAHFAPLTDAAPAGVPDYVRRWQDAVPLRETQDEEARRAAAR</sequence>
<dbReference type="PANTHER" id="PTHR34071:SF2">
    <property type="entry name" value="FLAVIN-NUCLEOTIDE-BINDING PROTEIN"/>
    <property type="match status" value="1"/>
</dbReference>
<dbReference type="SUPFAM" id="SSF50475">
    <property type="entry name" value="FMN-binding split barrel"/>
    <property type="match status" value="1"/>
</dbReference>
<dbReference type="PANTHER" id="PTHR34071">
    <property type="entry name" value="5-NITROIMIDAZOLE ANTIBIOTICS RESISTANCE PROTEIN, NIMA-FAMILY-RELATED PROTEIN-RELATED"/>
    <property type="match status" value="1"/>
</dbReference>
<evidence type="ECO:0000313" key="2">
    <source>
        <dbReference type="EMBL" id="EET03275.1"/>
    </source>
</evidence>
<proteinExistence type="predicted"/>
<evidence type="ECO:0000256" key="1">
    <source>
        <dbReference type="SAM" id="MobiDB-lite"/>
    </source>
</evidence>
<dbReference type="EMBL" id="CM000833">
    <property type="protein sequence ID" value="EET03275.1"/>
    <property type="molecule type" value="Genomic_DNA"/>
</dbReference>
<evidence type="ECO:0008006" key="3">
    <source>
        <dbReference type="Google" id="ProtNLM"/>
    </source>
</evidence>
<dbReference type="InterPro" id="IPR024747">
    <property type="entry name" value="Pyridox_Oxase-rel"/>
</dbReference>
<dbReference type="Pfam" id="PF12900">
    <property type="entry name" value="Pyridox_ox_2"/>
    <property type="match status" value="1"/>
</dbReference>